<feature type="compositionally biased region" description="Basic and acidic residues" evidence="8">
    <location>
        <begin position="246"/>
        <end position="262"/>
    </location>
</feature>
<dbReference type="Gene3D" id="3.40.50.300">
    <property type="entry name" value="P-loop containing nucleotide triphosphate hydrolases"/>
    <property type="match status" value="1"/>
</dbReference>
<feature type="compositionally biased region" description="Basic and acidic residues" evidence="8">
    <location>
        <begin position="167"/>
        <end position="199"/>
    </location>
</feature>
<dbReference type="InterPro" id="IPR023115">
    <property type="entry name" value="TIF_IF2_dom3"/>
</dbReference>
<dbReference type="InterPro" id="IPR036925">
    <property type="entry name" value="TIF_IF2_dom3_sf"/>
</dbReference>
<feature type="compositionally biased region" description="Basic and acidic residues" evidence="8">
    <location>
        <begin position="210"/>
        <end position="231"/>
    </location>
</feature>
<dbReference type="GO" id="GO:0003924">
    <property type="term" value="F:GTPase activity"/>
    <property type="evidence" value="ECO:0007669"/>
    <property type="project" value="InterPro"/>
</dbReference>
<dbReference type="Pfam" id="PF14578">
    <property type="entry name" value="GTP_EFTU_D4"/>
    <property type="match status" value="1"/>
</dbReference>
<comment type="caution">
    <text evidence="10">The sequence shown here is derived from an EMBL/GenBank/DDBJ whole genome shotgun (WGS) entry which is preliminary data.</text>
</comment>
<evidence type="ECO:0000256" key="4">
    <source>
        <dbReference type="ARBA" id="ARBA00022741"/>
    </source>
</evidence>
<proteinExistence type="inferred from homology"/>
<evidence type="ECO:0000256" key="8">
    <source>
        <dbReference type="SAM" id="MobiDB-lite"/>
    </source>
</evidence>
<feature type="region of interest" description="Disordered" evidence="8">
    <location>
        <begin position="167"/>
        <end position="398"/>
    </location>
</feature>
<evidence type="ECO:0000256" key="7">
    <source>
        <dbReference type="ARBA" id="ARBA00032478"/>
    </source>
</evidence>
<dbReference type="InterPro" id="IPR009000">
    <property type="entry name" value="Transl_B-barrel_sf"/>
</dbReference>
<feature type="compositionally biased region" description="Acidic residues" evidence="8">
    <location>
        <begin position="295"/>
        <end position="312"/>
    </location>
</feature>
<evidence type="ECO:0000256" key="3">
    <source>
        <dbReference type="ARBA" id="ARBA00022540"/>
    </source>
</evidence>
<dbReference type="InterPro" id="IPR029459">
    <property type="entry name" value="EFTU-type"/>
</dbReference>
<feature type="compositionally biased region" description="Basic residues" evidence="8">
    <location>
        <begin position="340"/>
        <end position="351"/>
    </location>
</feature>
<dbReference type="NCBIfam" id="TIGR00231">
    <property type="entry name" value="small_GTP"/>
    <property type="match status" value="1"/>
</dbReference>
<organism evidence="10 11">
    <name type="scientific">Reticulomyxa filosa</name>
    <dbReference type="NCBI Taxonomy" id="46433"/>
    <lineage>
        <taxon>Eukaryota</taxon>
        <taxon>Sar</taxon>
        <taxon>Rhizaria</taxon>
        <taxon>Retaria</taxon>
        <taxon>Foraminifera</taxon>
        <taxon>Monothalamids</taxon>
        <taxon>Reticulomyxidae</taxon>
        <taxon>Reticulomyxa</taxon>
    </lineage>
</organism>
<feature type="compositionally biased region" description="Basic residues" evidence="8">
    <location>
        <begin position="57"/>
        <end position="69"/>
    </location>
</feature>
<dbReference type="EMBL" id="ASPP01020001">
    <property type="protein sequence ID" value="ETO14503.1"/>
    <property type="molecule type" value="Genomic_DNA"/>
</dbReference>
<dbReference type="Gene3D" id="2.40.30.10">
    <property type="entry name" value="Translation factors"/>
    <property type="match status" value="2"/>
</dbReference>
<dbReference type="InterPro" id="IPR027417">
    <property type="entry name" value="P-loop_NTPase"/>
</dbReference>
<dbReference type="GO" id="GO:0005739">
    <property type="term" value="C:mitochondrion"/>
    <property type="evidence" value="ECO:0007669"/>
    <property type="project" value="TreeGrafter"/>
</dbReference>
<dbReference type="FunFam" id="3.40.50.300:FF:000112">
    <property type="entry name" value="Eukaryotic translation initiation factor 5B"/>
    <property type="match status" value="1"/>
</dbReference>
<keyword evidence="5" id="KW-0648">Protein biosynthesis</keyword>
<dbReference type="CDD" id="cd01887">
    <property type="entry name" value="IF2_eIF5B"/>
    <property type="match status" value="1"/>
</dbReference>
<dbReference type="InterPro" id="IPR005225">
    <property type="entry name" value="Small_GTP-bd"/>
</dbReference>
<dbReference type="GO" id="GO:0003743">
    <property type="term" value="F:translation initiation factor activity"/>
    <property type="evidence" value="ECO:0007669"/>
    <property type="project" value="UniProtKB-KW"/>
</dbReference>
<dbReference type="SUPFAM" id="SSF50447">
    <property type="entry name" value="Translation proteins"/>
    <property type="match status" value="1"/>
</dbReference>
<dbReference type="Gene3D" id="3.40.50.10050">
    <property type="entry name" value="Translation initiation factor IF- 2, domain 3"/>
    <property type="match status" value="1"/>
</dbReference>
<evidence type="ECO:0000256" key="5">
    <source>
        <dbReference type="ARBA" id="ARBA00022917"/>
    </source>
</evidence>
<protein>
    <recommendedName>
        <fullName evidence="2">Eukaryotic translation initiation factor 5B</fullName>
    </recommendedName>
    <alternativeName>
        <fullName evidence="7">Translation initiation factor IF-2</fullName>
    </alternativeName>
</protein>
<dbReference type="SUPFAM" id="SSF52540">
    <property type="entry name" value="P-loop containing nucleoside triphosphate hydrolases"/>
    <property type="match status" value="1"/>
</dbReference>
<keyword evidence="11" id="KW-1185">Reference proteome</keyword>
<evidence type="ECO:0000259" key="9">
    <source>
        <dbReference type="PROSITE" id="PS51722"/>
    </source>
</evidence>
<feature type="compositionally biased region" description="Basic and acidic residues" evidence="8">
    <location>
        <begin position="277"/>
        <end position="294"/>
    </location>
</feature>
<reference evidence="10 11" key="1">
    <citation type="journal article" date="2013" name="Curr. Biol.">
        <title>The Genome of the Foraminiferan Reticulomyxa filosa.</title>
        <authorList>
            <person name="Glockner G."/>
            <person name="Hulsmann N."/>
            <person name="Schleicher M."/>
            <person name="Noegel A.A."/>
            <person name="Eichinger L."/>
            <person name="Gallinger C."/>
            <person name="Pawlowski J."/>
            <person name="Sierra R."/>
            <person name="Euteneuer U."/>
            <person name="Pillet L."/>
            <person name="Moustafa A."/>
            <person name="Platzer M."/>
            <person name="Groth M."/>
            <person name="Szafranski K."/>
            <person name="Schliwa M."/>
        </authorList>
    </citation>
    <scope>NUCLEOTIDE SEQUENCE [LARGE SCALE GENOMIC DNA]</scope>
</reference>
<feature type="region of interest" description="Disordered" evidence="8">
    <location>
        <begin position="57"/>
        <end position="82"/>
    </location>
</feature>
<dbReference type="PANTHER" id="PTHR43381:SF4">
    <property type="entry name" value="EUKARYOTIC TRANSLATION INITIATION FACTOR 5B"/>
    <property type="match status" value="1"/>
</dbReference>
<evidence type="ECO:0000256" key="1">
    <source>
        <dbReference type="ARBA" id="ARBA00007733"/>
    </source>
</evidence>
<dbReference type="Pfam" id="PF00009">
    <property type="entry name" value="GTP_EFTU"/>
    <property type="match status" value="1"/>
</dbReference>
<sequence length="1034" mass="117439">MPKGKKKTVDDSIHPADALEVEGDLIDAEMDAIKAFKEGGEKKNPTRNFYYFFKKGGKAKANQKKKKKKNENGKGGDGGKQRMKEMAEIRREGLVEFGESLMEGLEDKLIQYFDDEKKEIFMETVKETLDFYEENWSQSYSEDVFEGKKDEIRTAWDEIVKLCRAEWGEENKDALNAQKEEQKTEGENEKYGKSWELKPNRKIPKISKKQLKELQRQLEEGTNKNKNKSDNESENEDGDENENDDEKQNANEKDKDKNKNKNQDQPANTESQTTAPEEEKGTGNETETKPTKPADDEDWSASDSEEEDDEEDTSVKNKKKKPAVSKQFKDDLSDTETKPKQKKRRKHKKPAKPKEKEESATGKPAEKEEAKQGKPEAKKKDKKSKKKDDDKDSQLKSPIVVVMGHVDTGKTKILDRIRHTSVQAREAGGITQQIGATYLTKEYIAKATARMKEQTSKPFETKLPGLLFIDTPGHESFANLRARGSSMCDIAVLVVDLMHGLEKQTLESLKMLTDRSTPFIVALNKVILIDRCLDWVADEGAPFQLTFQRQKQHTKQDFENRLSGIRTEFAEKGWNTELYFRNKNVKTDISMVPTSAITGEGIPDLLDLLIQLNEKYMRRQLRFKEKFVCTVLEVKNTIGHGTTLDVILSNGTLRKDDTIIVCGMPPQGTIITNIRALLLPSEASEMRERAEYKLVEEVHASAGVRISANGLEHAVPGAHMQIVPRNLKNSKDHAKRREEIEKLSDEVQQDYTNVCLFILLLFLMFNLKKNVMIHRCSRIYPVNNVECMSKHQPLGALEALITFLQDLKPSIPICGINIGDVHKQDVIKAGVMLDHQPEFAVILAFNVKVDPEARELARQNGVQIFTAEIIYHLEDAFNKYMKEIYDHRKAGATDLAVFPVELEILPEHIIHNKYPIVIGVKIVRGTLRKHTPICAKKYDSSGVAAPLYLGKVVGIQVEKKDVEIAKAGEKVAVKIEGDETVKNIQFGRQFDQNDRLVSLISRDSLDALKKNFQDDIDSDDVKHLHALKIYFSVI</sequence>
<feature type="compositionally biased region" description="Basic residues" evidence="8">
    <location>
        <begin position="200"/>
        <end position="209"/>
    </location>
</feature>
<feature type="compositionally biased region" description="Polar residues" evidence="8">
    <location>
        <begin position="265"/>
        <end position="275"/>
    </location>
</feature>
<dbReference type="PRINTS" id="PR00315">
    <property type="entry name" value="ELONGATNFCT"/>
</dbReference>
<feature type="compositionally biased region" description="Basic and acidic residues" evidence="8">
    <location>
        <begin position="327"/>
        <end position="339"/>
    </location>
</feature>
<feature type="domain" description="Tr-type G" evidence="9">
    <location>
        <begin position="395"/>
        <end position="621"/>
    </location>
</feature>
<evidence type="ECO:0000256" key="6">
    <source>
        <dbReference type="ARBA" id="ARBA00023134"/>
    </source>
</evidence>
<comment type="similarity">
    <text evidence="1">Belongs to the TRAFAC class translation factor GTPase superfamily. Classic translation factor GTPase family. IF-2 subfamily.</text>
</comment>
<evidence type="ECO:0000256" key="2">
    <source>
        <dbReference type="ARBA" id="ARBA00013824"/>
    </source>
</evidence>
<dbReference type="SUPFAM" id="SSF52156">
    <property type="entry name" value="Initiation factor IF2/eIF5b, domain 3"/>
    <property type="match status" value="1"/>
</dbReference>
<gene>
    <name evidence="10" type="ORF">RFI_22863</name>
</gene>
<dbReference type="AlphaFoldDB" id="X6MKG8"/>
<evidence type="ECO:0000313" key="10">
    <source>
        <dbReference type="EMBL" id="ETO14503.1"/>
    </source>
</evidence>
<feature type="compositionally biased region" description="Basic and acidic residues" evidence="8">
    <location>
        <begin position="352"/>
        <end position="379"/>
    </location>
</feature>
<feature type="compositionally biased region" description="Basic and acidic residues" evidence="8">
    <location>
        <begin position="70"/>
        <end position="82"/>
    </location>
</feature>
<evidence type="ECO:0000313" key="11">
    <source>
        <dbReference type="Proteomes" id="UP000023152"/>
    </source>
</evidence>
<name>X6MKG8_RETFI</name>
<dbReference type="PROSITE" id="PS51722">
    <property type="entry name" value="G_TR_2"/>
    <property type="match status" value="1"/>
</dbReference>
<dbReference type="CDD" id="cd03703">
    <property type="entry name" value="aeIF5B_II"/>
    <property type="match status" value="1"/>
</dbReference>
<accession>X6MKG8</accession>
<dbReference type="Proteomes" id="UP000023152">
    <property type="component" value="Unassembled WGS sequence"/>
</dbReference>
<dbReference type="PANTHER" id="PTHR43381">
    <property type="entry name" value="TRANSLATION INITIATION FACTOR IF-2-RELATED"/>
    <property type="match status" value="1"/>
</dbReference>
<dbReference type="InterPro" id="IPR000795">
    <property type="entry name" value="T_Tr_GTP-bd_dom"/>
</dbReference>
<feature type="compositionally biased region" description="Acidic residues" evidence="8">
    <location>
        <begin position="232"/>
        <end position="245"/>
    </location>
</feature>
<dbReference type="FunFam" id="3.40.50.10050:FF:000002">
    <property type="entry name" value="Eukaryotic translation initiation factor 5B"/>
    <property type="match status" value="1"/>
</dbReference>
<dbReference type="OrthoDB" id="4928at2759"/>
<keyword evidence="4" id="KW-0547">Nucleotide-binding</keyword>
<keyword evidence="6" id="KW-0342">GTP-binding</keyword>
<dbReference type="GO" id="GO:0005525">
    <property type="term" value="F:GTP binding"/>
    <property type="evidence" value="ECO:0007669"/>
    <property type="project" value="UniProtKB-KW"/>
</dbReference>
<dbReference type="InterPro" id="IPR015760">
    <property type="entry name" value="TIF_IF2"/>
</dbReference>
<keyword evidence="3" id="KW-0396">Initiation factor</keyword>
<dbReference type="Pfam" id="PF11987">
    <property type="entry name" value="IF-2"/>
    <property type="match status" value="1"/>
</dbReference>